<comment type="cofactor">
    <cofactor evidence="1">
        <name>Mg(2+)</name>
        <dbReference type="ChEBI" id="CHEBI:18420"/>
    </cofactor>
</comment>
<dbReference type="PROSITE" id="PS51462">
    <property type="entry name" value="NUDIX"/>
    <property type="match status" value="1"/>
</dbReference>
<evidence type="ECO:0000313" key="4">
    <source>
        <dbReference type="EMBL" id="MEV8467965.1"/>
    </source>
</evidence>
<keyword evidence="2 4" id="KW-0378">Hydrolase</keyword>
<organism evidence="4 5">
    <name type="scientific">Meridianimarinicoccus marinus</name>
    <dbReference type="NCBI Taxonomy" id="3231483"/>
    <lineage>
        <taxon>Bacteria</taxon>
        <taxon>Pseudomonadati</taxon>
        <taxon>Pseudomonadota</taxon>
        <taxon>Alphaproteobacteria</taxon>
        <taxon>Rhodobacterales</taxon>
        <taxon>Paracoccaceae</taxon>
        <taxon>Meridianimarinicoccus</taxon>
    </lineage>
</organism>
<evidence type="ECO:0000256" key="2">
    <source>
        <dbReference type="ARBA" id="ARBA00022801"/>
    </source>
</evidence>
<name>A0ABV3L8Q1_9RHOB</name>
<feature type="domain" description="Nudix hydrolase" evidence="3">
    <location>
        <begin position="15"/>
        <end position="143"/>
    </location>
</feature>
<protein>
    <submittedName>
        <fullName evidence="4">NUDIX hydrolase</fullName>
    </submittedName>
</protein>
<dbReference type="InterPro" id="IPR020084">
    <property type="entry name" value="NUDIX_hydrolase_CS"/>
</dbReference>
<dbReference type="Pfam" id="PF00293">
    <property type="entry name" value="NUDIX"/>
    <property type="match status" value="1"/>
</dbReference>
<dbReference type="RefSeq" id="WP_366193888.1">
    <property type="nucleotide sequence ID" value="NZ_JBFBVU010000020.1"/>
</dbReference>
<evidence type="ECO:0000313" key="5">
    <source>
        <dbReference type="Proteomes" id="UP001553161"/>
    </source>
</evidence>
<dbReference type="SUPFAM" id="SSF55811">
    <property type="entry name" value="Nudix"/>
    <property type="match status" value="1"/>
</dbReference>
<proteinExistence type="predicted"/>
<evidence type="ECO:0000259" key="3">
    <source>
        <dbReference type="PROSITE" id="PS51462"/>
    </source>
</evidence>
<dbReference type="Proteomes" id="UP001553161">
    <property type="component" value="Unassembled WGS sequence"/>
</dbReference>
<gene>
    <name evidence="4" type="ORF">AB0T83_14405</name>
</gene>
<dbReference type="GO" id="GO:0016787">
    <property type="term" value="F:hydrolase activity"/>
    <property type="evidence" value="ECO:0007669"/>
    <property type="project" value="UniProtKB-KW"/>
</dbReference>
<dbReference type="InterPro" id="IPR000086">
    <property type="entry name" value="NUDIX_hydrolase_dom"/>
</dbReference>
<dbReference type="Gene3D" id="3.90.79.10">
    <property type="entry name" value="Nucleoside Triphosphate Pyrophosphohydrolase"/>
    <property type="match status" value="1"/>
</dbReference>
<comment type="caution">
    <text evidence="4">The sequence shown here is derived from an EMBL/GenBank/DDBJ whole genome shotgun (WGS) entry which is preliminary data.</text>
</comment>
<sequence>MRRYGDPVDGARRHVARPGVYAILARGDQVLLTHQMAPVPEFQLPGGGIDPGEQPLCALYREVFEETGWHIGRARRFDAHRRFTFMPEYDIWAEKICLIYVARPARAVAPPPEAGHSAVWLPMDIAAERVGSPGDRAALRRYGRRIGL</sequence>
<dbReference type="InterPro" id="IPR015797">
    <property type="entry name" value="NUDIX_hydrolase-like_dom_sf"/>
</dbReference>
<keyword evidence="5" id="KW-1185">Reference proteome</keyword>
<evidence type="ECO:0000256" key="1">
    <source>
        <dbReference type="ARBA" id="ARBA00001946"/>
    </source>
</evidence>
<dbReference type="PROSITE" id="PS00893">
    <property type="entry name" value="NUDIX_BOX"/>
    <property type="match status" value="1"/>
</dbReference>
<reference evidence="4 5" key="1">
    <citation type="submission" date="2024-07" db="EMBL/GenBank/DDBJ databases">
        <authorList>
            <person name="Kang M."/>
        </authorList>
    </citation>
    <scope>NUCLEOTIDE SEQUENCE [LARGE SCALE GENOMIC DNA]</scope>
    <source>
        <strain evidence="4 5">DFM31</strain>
    </source>
</reference>
<dbReference type="PANTHER" id="PTHR43046">
    <property type="entry name" value="GDP-MANNOSE MANNOSYL HYDROLASE"/>
    <property type="match status" value="1"/>
</dbReference>
<dbReference type="PANTHER" id="PTHR43046:SF14">
    <property type="entry name" value="MUTT_NUDIX FAMILY PROTEIN"/>
    <property type="match status" value="1"/>
</dbReference>
<accession>A0ABV3L8Q1</accession>
<dbReference type="EMBL" id="JBFBVU010000020">
    <property type="protein sequence ID" value="MEV8467965.1"/>
    <property type="molecule type" value="Genomic_DNA"/>
</dbReference>